<dbReference type="SMART" id="SM01019">
    <property type="entry name" value="B3"/>
    <property type="match status" value="2"/>
</dbReference>
<evidence type="ECO:0000256" key="3">
    <source>
        <dbReference type="ARBA" id="ARBA00023125"/>
    </source>
</evidence>
<dbReference type="PANTHER" id="PTHR31391:SF70">
    <property type="entry name" value="B3 DOMAIN-CONTAINING PROTEIN OS03G0622200"/>
    <property type="match status" value="1"/>
</dbReference>
<dbReference type="GO" id="GO:0003677">
    <property type="term" value="F:DNA binding"/>
    <property type="evidence" value="ECO:0007669"/>
    <property type="project" value="UniProtKB-KW"/>
</dbReference>
<dbReference type="InterPro" id="IPR044837">
    <property type="entry name" value="REM16-like"/>
</dbReference>
<reference evidence="9" key="1">
    <citation type="journal article" date="2014" name="Science">
        <title>Ancient hybridizations among the ancestral genomes of bread wheat.</title>
        <authorList>
            <consortium name="International Wheat Genome Sequencing Consortium,"/>
            <person name="Marcussen T."/>
            <person name="Sandve S.R."/>
            <person name="Heier L."/>
            <person name="Spannagl M."/>
            <person name="Pfeifer M."/>
            <person name="Jakobsen K.S."/>
            <person name="Wulff B.B."/>
            <person name="Steuernagel B."/>
            <person name="Mayer K.F."/>
            <person name="Olsen O.A."/>
        </authorList>
    </citation>
    <scope>NUCLEOTIDE SEQUENCE [LARGE SCALE GENOMIC DNA]</scope>
    <source>
        <strain evidence="9">cv. AL8/78</strain>
    </source>
</reference>
<evidence type="ECO:0000259" key="7">
    <source>
        <dbReference type="PROSITE" id="PS50863"/>
    </source>
</evidence>
<reference evidence="8" key="5">
    <citation type="journal article" date="2021" name="G3 (Bethesda)">
        <title>Aegilops tauschii genome assembly Aet v5.0 features greater sequence contiguity and improved annotation.</title>
        <authorList>
            <person name="Wang L."/>
            <person name="Zhu T."/>
            <person name="Rodriguez J.C."/>
            <person name="Deal K.R."/>
            <person name="Dubcovsky J."/>
            <person name="McGuire P.E."/>
            <person name="Lux T."/>
            <person name="Spannagl M."/>
            <person name="Mayer K.F.X."/>
            <person name="Baldrich P."/>
            <person name="Meyers B.C."/>
            <person name="Huo N."/>
            <person name="Gu Y.Q."/>
            <person name="Zhou H."/>
            <person name="Devos K.M."/>
            <person name="Bennetzen J.L."/>
            <person name="Unver T."/>
            <person name="Budak H."/>
            <person name="Gulick P.J."/>
            <person name="Galiba G."/>
            <person name="Kalapos B."/>
            <person name="Nelson D.R."/>
            <person name="Li P."/>
            <person name="You F.M."/>
            <person name="Luo M.C."/>
            <person name="Dvorak J."/>
        </authorList>
    </citation>
    <scope>NUCLEOTIDE SEQUENCE [LARGE SCALE GENOMIC DNA]</scope>
    <source>
        <strain evidence="8">cv. AL8/78</strain>
    </source>
</reference>
<proteinExistence type="predicted"/>
<dbReference type="EnsemblPlants" id="AET4Gv20149900.1">
    <property type="protein sequence ID" value="AET4Gv20149900.1"/>
    <property type="gene ID" value="AET4Gv20149900"/>
</dbReference>
<evidence type="ECO:0000256" key="2">
    <source>
        <dbReference type="ARBA" id="ARBA00023015"/>
    </source>
</evidence>
<evidence type="ECO:0000313" key="8">
    <source>
        <dbReference type="EnsemblPlants" id="AET4Gv20149900.1"/>
    </source>
</evidence>
<sequence>MQKMGKNCERCAEWQEHCYWSHMADEKKHFFKLMVGDFTESMSLPGRFAKNFNGHISEVINLKPPTGKSWSIKVAGDTDEVVLRSGWKEFVDGHGIGEGDRLLFKYSGASSFDVLMFDSTGCQKPPPPRPVKRRGCDDDITENSARAKGRRCGYQASNKTEERAPHPPPAAKGDGAGLELTLYRGTGKSIARAGLEMDHGEAAAKNRYYFCKNGPVSEFHLTEEDKEEISSIPVPVEPRNPVFVNVMHVSHVRGTTRTSIVGVSSEFAGKYLGAIGREIVLRRAGRKGGWHVRYISGDNCRGFCGRGWRDFARHNGLLAHDICIFEFMEDARRPAANVHVLRRLHGRFVLVR</sequence>
<keyword evidence="4" id="KW-0804">Transcription</keyword>
<evidence type="ECO:0000256" key="6">
    <source>
        <dbReference type="SAM" id="MobiDB-lite"/>
    </source>
</evidence>
<evidence type="ECO:0000313" key="9">
    <source>
        <dbReference type="Proteomes" id="UP000015105"/>
    </source>
</evidence>
<dbReference type="PROSITE" id="PS50863">
    <property type="entry name" value="B3"/>
    <property type="match status" value="2"/>
</dbReference>
<name>A0A453HCW9_AEGTS</name>
<keyword evidence="9" id="KW-1185">Reference proteome</keyword>
<dbReference type="Gramene" id="AET4Gv20149900.1">
    <property type="protein sequence ID" value="AET4Gv20149900.1"/>
    <property type="gene ID" value="AET4Gv20149900"/>
</dbReference>
<dbReference type="Gene3D" id="2.40.330.10">
    <property type="entry name" value="DNA-binding pseudobarrel domain"/>
    <property type="match status" value="2"/>
</dbReference>
<dbReference type="InterPro" id="IPR003340">
    <property type="entry name" value="B3_DNA-bd"/>
</dbReference>
<dbReference type="STRING" id="200361.A0A453HCW9"/>
<protein>
    <recommendedName>
        <fullName evidence="7">TF-B3 domain-containing protein</fullName>
    </recommendedName>
</protein>
<evidence type="ECO:0000256" key="4">
    <source>
        <dbReference type="ARBA" id="ARBA00023163"/>
    </source>
</evidence>
<dbReference type="InterPro" id="IPR015300">
    <property type="entry name" value="DNA-bd_pseudobarrel_sf"/>
</dbReference>
<keyword evidence="3" id="KW-0238">DNA-binding</keyword>
<feature type="domain" description="TF-B3" evidence="7">
    <location>
        <begin position="246"/>
        <end position="344"/>
    </location>
</feature>
<feature type="region of interest" description="Disordered" evidence="6">
    <location>
        <begin position="142"/>
        <end position="176"/>
    </location>
</feature>
<reference evidence="8" key="3">
    <citation type="journal article" date="2017" name="Nature">
        <title>Genome sequence of the progenitor of the wheat D genome Aegilops tauschii.</title>
        <authorList>
            <person name="Luo M.C."/>
            <person name="Gu Y.Q."/>
            <person name="Puiu D."/>
            <person name="Wang H."/>
            <person name="Twardziok S.O."/>
            <person name="Deal K.R."/>
            <person name="Huo N."/>
            <person name="Zhu T."/>
            <person name="Wang L."/>
            <person name="Wang Y."/>
            <person name="McGuire P.E."/>
            <person name="Liu S."/>
            <person name="Long H."/>
            <person name="Ramasamy R.K."/>
            <person name="Rodriguez J.C."/>
            <person name="Van S.L."/>
            <person name="Yuan L."/>
            <person name="Wang Z."/>
            <person name="Xia Z."/>
            <person name="Xiao L."/>
            <person name="Anderson O.D."/>
            <person name="Ouyang S."/>
            <person name="Liang Y."/>
            <person name="Zimin A.V."/>
            <person name="Pertea G."/>
            <person name="Qi P."/>
            <person name="Bennetzen J.L."/>
            <person name="Dai X."/>
            <person name="Dawson M.W."/>
            <person name="Muller H.G."/>
            <person name="Kugler K."/>
            <person name="Rivarola-Duarte L."/>
            <person name="Spannagl M."/>
            <person name="Mayer K.F.X."/>
            <person name="Lu F.H."/>
            <person name="Bevan M.W."/>
            <person name="Leroy P."/>
            <person name="Li P."/>
            <person name="You F.M."/>
            <person name="Sun Q."/>
            <person name="Liu Z."/>
            <person name="Lyons E."/>
            <person name="Wicker T."/>
            <person name="Salzberg S.L."/>
            <person name="Devos K.M."/>
            <person name="Dvorak J."/>
        </authorList>
    </citation>
    <scope>NUCLEOTIDE SEQUENCE [LARGE SCALE GENOMIC DNA]</scope>
    <source>
        <strain evidence="8">cv. AL8/78</strain>
    </source>
</reference>
<reference evidence="9" key="2">
    <citation type="journal article" date="2017" name="Nat. Plants">
        <title>The Aegilops tauschii genome reveals multiple impacts of transposons.</title>
        <authorList>
            <person name="Zhao G."/>
            <person name="Zou C."/>
            <person name="Li K."/>
            <person name="Wang K."/>
            <person name="Li T."/>
            <person name="Gao L."/>
            <person name="Zhang X."/>
            <person name="Wang H."/>
            <person name="Yang Z."/>
            <person name="Liu X."/>
            <person name="Jiang W."/>
            <person name="Mao L."/>
            <person name="Kong X."/>
            <person name="Jiao Y."/>
            <person name="Jia J."/>
        </authorList>
    </citation>
    <scope>NUCLEOTIDE SEQUENCE [LARGE SCALE GENOMIC DNA]</scope>
    <source>
        <strain evidence="9">cv. AL8/78</strain>
    </source>
</reference>
<dbReference type="CDD" id="cd10017">
    <property type="entry name" value="B3_DNA"/>
    <property type="match status" value="2"/>
</dbReference>
<evidence type="ECO:0000256" key="5">
    <source>
        <dbReference type="ARBA" id="ARBA00023242"/>
    </source>
</evidence>
<dbReference type="AlphaFoldDB" id="A0A453HCW9"/>
<dbReference type="SUPFAM" id="SSF101936">
    <property type="entry name" value="DNA-binding pseudobarrel domain"/>
    <property type="match status" value="2"/>
</dbReference>
<feature type="domain" description="TF-B3" evidence="7">
    <location>
        <begin position="27"/>
        <end position="120"/>
    </location>
</feature>
<dbReference type="RefSeq" id="XP_040242507.1">
    <property type="nucleotide sequence ID" value="XM_040386573.3"/>
</dbReference>
<comment type="subcellular location">
    <subcellularLocation>
        <location evidence="1">Nucleus</location>
    </subcellularLocation>
</comment>
<dbReference type="Pfam" id="PF02362">
    <property type="entry name" value="B3"/>
    <property type="match status" value="2"/>
</dbReference>
<accession>A0A453HCW9</accession>
<dbReference type="Proteomes" id="UP000015105">
    <property type="component" value="Chromosome 4D"/>
</dbReference>
<dbReference type="PANTHER" id="PTHR31391">
    <property type="entry name" value="B3 DOMAIN-CONTAINING PROTEIN OS11G0197600-RELATED"/>
    <property type="match status" value="1"/>
</dbReference>
<dbReference type="GO" id="GO:0005634">
    <property type="term" value="C:nucleus"/>
    <property type="evidence" value="ECO:0007669"/>
    <property type="project" value="UniProtKB-SubCell"/>
</dbReference>
<evidence type="ECO:0000256" key="1">
    <source>
        <dbReference type="ARBA" id="ARBA00004123"/>
    </source>
</evidence>
<dbReference type="GeneID" id="109775594"/>
<organism evidence="8 9">
    <name type="scientific">Aegilops tauschii subsp. strangulata</name>
    <name type="common">Goatgrass</name>
    <dbReference type="NCBI Taxonomy" id="200361"/>
    <lineage>
        <taxon>Eukaryota</taxon>
        <taxon>Viridiplantae</taxon>
        <taxon>Streptophyta</taxon>
        <taxon>Embryophyta</taxon>
        <taxon>Tracheophyta</taxon>
        <taxon>Spermatophyta</taxon>
        <taxon>Magnoliopsida</taxon>
        <taxon>Liliopsida</taxon>
        <taxon>Poales</taxon>
        <taxon>Poaceae</taxon>
        <taxon>BOP clade</taxon>
        <taxon>Pooideae</taxon>
        <taxon>Triticodae</taxon>
        <taxon>Triticeae</taxon>
        <taxon>Triticinae</taxon>
        <taxon>Aegilops</taxon>
    </lineage>
</organism>
<keyword evidence="5" id="KW-0539">Nucleus</keyword>
<keyword evidence="2" id="KW-0805">Transcription regulation</keyword>
<reference evidence="8" key="4">
    <citation type="submission" date="2019-03" db="UniProtKB">
        <authorList>
            <consortium name="EnsemblPlants"/>
        </authorList>
    </citation>
    <scope>IDENTIFICATION</scope>
</reference>